<evidence type="ECO:0000256" key="2">
    <source>
        <dbReference type="ARBA" id="ARBA00005982"/>
    </source>
</evidence>
<feature type="transmembrane region" description="Helical" evidence="8">
    <location>
        <begin position="127"/>
        <end position="147"/>
    </location>
</feature>
<feature type="transmembrane region" description="Helical" evidence="8">
    <location>
        <begin position="370"/>
        <end position="392"/>
    </location>
</feature>
<evidence type="ECO:0000256" key="1">
    <source>
        <dbReference type="ARBA" id="ARBA00004141"/>
    </source>
</evidence>
<organism evidence="9 10">
    <name type="scientific">Noviluteimonas caseinilytica</name>
    <dbReference type="NCBI Taxonomy" id="2675101"/>
    <lineage>
        <taxon>Bacteria</taxon>
        <taxon>Pseudomonadati</taxon>
        <taxon>Pseudomonadota</taxon>
        <taxon>Gammaproteobacteria</taxon>
        <taxon>Lysobacterales</taxon>
        <taxon>Lysobacteraceae</taxon>
        <taxon>Noviluteimonas</taxon>
    </lineage>
</organism>
<dbReference type="PROSITE" id="PS01023">
    <property type="entry name" value="PTR2_2"/>
    <property type="match status" value="1"/>
</dbReference>
<feature type="transmembrane region" description="Helical" evidence="8">
    <location>
        <begin position="457"/>
        <end position="476"/>
    </location>
</feature>
<feature type="transmembrane region" description="Helical" evidence="8">
    <location>
        <begin position="434"/>
        <end position="451"/>
    </location>
</feature>
<proteinExistence type="inferred from homology"/>
<feature type="transmembrane region" description="Helical" evidence="8">
    <location>
        <begin position="264"/>
        <end position="283"/>
    </location>
</feature>
<gene>
    <name evidence="9" type="ORF">LYSCAS_19640</name>
</gene>
<keyword evidence="5 8" id="KW-1133">Transmembrane helix</keyword>
<keyword evidence="6 8" id="KW-0472">Membrane</keyword>
<keyword evidence="4" id="KW-0571">Peptide transport</keyword>
<feature type="transmembrane region" description="Helical" evidence="8">
    <location>
        <begin position="63"/>
        <end position="81"/>
    </location>
</feature>
<feature type="transmembrane region" description="Helical" evidence="8">
    <location>
        <begin position="90"/>
        <end position="107"/>
    </location>
</feature>
<feature type="transmembrane region" description="Helical" evidence="8">
    <location>
        <begin position="295"/>
        <end position="312"/>
    </location>
</feature>
<dbReference type="InterPro" id="IPR036259">
    <property type="entry name" value="MFS_trans_sf"/>
</dbReference>
<dbReference type="PROSITE" id="PS01022">
    <property type="entry name" value="PTR2_1"/>
    <property type="match status" value="1"/>
</dbReference>
<dbReference type="InterPro" id="IPR018456">
    <property type="entry name" value="PTR2_symporter_CS"/>
</dbReference>
<evidence type="ECO:0000313" key="10">
    <source>
        <dbReference type="Proteomes" id="UP000681317"/>
    </source>
</evidence>
<keyword evidence="7" id="KW-0813">Transport</keyword>
<feature type="transmembrane region" description="Helical" evidence="8">
    <location>
        <begin position="488"/>
        <end position="510"/>
    </location>
</feature>
<evidence type="ECO:0000256" key="6">
    <source>
        <dbReference type="ARBA" id="ARBA00023136"/>
    </source>
</evidence>
<evidence type="ECO:0000313" key="9">
    <source>
        <dbReference type="EMBL" id="BCT92940.1"/>
    </source>
</evidence>
<name>A0ABN6FVD5_9GAMM</name>
<evidence type="ECO:0000256" key="4">
    <source>
        <dbReference type="ARBA" id="ARBA00022856"/>
    </source>
</evidence>
<feature type="transmembrane region" description="Helical" evidence="8">
    <location>
        <begin position="398"/>
        <end position="422"/>
    </location>
</feature>
<dbReference type="Pfam" id="PF00854">
    <property type="entry name" value="PTR2"/>
    <property type="match status" value="2"/>
</dbReference>
<dbReference type="SUPFAM" id="SSF103473">
    <property type="entry name" value="MFS general substrate transporter"/>
    <property type="match status" value="1"/>
</dbReference>
<keyword evidence="4" id="KW-0653">Protein transport</keyword>
<feature type="transmembrane region" description="Helical" evidence="8">
    <location>
        <begin position="194"/>
        <end position="213"/>
    </location>
</feature>
<feature type="transmembrane region" description="Helical" evidence="8">
    <location>
        <begin position="345"/>
        <end position="363"/>
    </location>
</feature>
<dbReference type="CDD" id="cd17346">
    <property type="entry name" value="MFS_DtpA_like"/>
    <property type="match status" value="1"/>
</dbReference>
<sequence length="578" mass="63235">MSAVTAFTDIPRSEDFMGHPKGVFVCFFTEMWERFSFYGMKALLLLYLLKHHRFNDDAGYELIGAYGGLVYAVPVIGGLLADRWLGMRKAVVLGGVLLCLGHFGMAFEGQDARLVNGVVVRDEGALQVFYLSLALIIMGVGFLKPNISTIVGKLYADDDPRRDSGFTLFYAGINVGGLFAGLICAFLGETYGWKYGFGAAGIGMVAGLAMFLWGQKYLHGHAEPRDPVALRERVGGLPREWWIYLGSFAGVAVVWQLIQRTATVENAMHVVAAVFLAWFAWYLVARCDRVQRQQMFALIVIILAVLVFFTLYEQTYGSWLTFTDRLMTKDMFPSMVSDASGTVPWSVYLMAGTPIGIVIALKASDRGNHALATTAVIVLALAMAVACFRDVILVPQTAGSLTFLGSFFVVILSPFFAWLWPWLEKRGMNPSKPLKSVFGLLFAALAFLPLLQATQHVAATGAMASVWWLVLAYLLLEIGEMCLSPIGLSAVTQLSVAQVVGLMMGGFWLATAYSEVLAAQFGKLASIDIPESGAIDAVAAAAKYAHLFELMWIIGLVSAGAFLLLTFVFLKRWMHGVK</sequence>
<accession>A0ABN6FVD5</accession>
<comment type="subcellular location">
    <subcellularLocation>
        <location evidence="1 7">Membrane</location>
        <topology evidence="1 7">Multi-pass membrane protein</topology>
    </subcellularLocation>
</comment>
<keyword evidence="3 7" id="KW-0812">Transmembrane</keyword>
<reference evidence="9 10" key="1">
    <citation type="submission" date="2021-03" db="EMBL/GenBank/DDBJ databases">
        <title>Complete Genome Sequences of Two Lysobacter Strains Isolated from Sea Water (Lysobacter caseinilyticus) and Soil (Lysobacter helvus) in South Korea.</title>
        <authorList>
            <person name="Watanabe Y."/>
            <person name="Arakawa K."/>
        </authorList>
    </citation>
    <scope>NUCLEOTIDE SEQUENCE [LARGE SCALE GENOMIC DNA]</scope>
    <source>
        <strain evidence="9 10">KVB24</strain>
    </source>
</reference>
<keyword evidence="10" id="KW-1185">Reference proteome</keyword>
<dbReference type="InterPro" id="IPR005279">
    <property type="entry name" value="Dipep/tripep_permease"/>
</dbReference>
<dbReference type="NCBIfam" id="TIGR00924">
    <property type="entry name" value="yjdL_sub1_fam"/>
    <property type="match status" value="1"/>
</dbReference>
<evidence type="ECO:0000256" key="5">
    <source>
        <dbReference type="ARBA" id="ARBA00022989"/>
    </source>
</evidence>
<evidence type="ECO:0000256" key="3">
    <source>
        <dbReference type="ARBA" id="ARBA00022692"/>
    </source>
</evidence>
<evidence type="ECO:0000256" key="7">
    <source>
        <dbReference type="RuleBase" id="RU003755"/>
    </source>
</evidence>
<protein>
    <submittedName>
        <fullName evidence="9">MFS transporter</fullName>
    </submittedName>
</protein>
<feature type="transmembrane region" description="Helical" evidence="8">
    <location>
        <begin position="550"/>
        <end position="570"/>
    </location>
</feature>
<comment type="similarity">
    <text evidence="2 7">Belongs to the major facilitator superfamily. Proton-dependent oligopeptide transporter (POT/PTR) (TC 2.A.17) family.</text>
</comment>
<dbReference type="PANTHER" id="PTHR11654">
    <property type="entry name" value="OLIGOPEPTIDE TRANSPORTER-RELATED"/>
    <property type="match status" value="1"/>
</dbReference>
<evidence type="ECO:0000256" key="8">
    <source>
        <dbReference type="SAM" id="Phobius"/>
    </source>
</evidence>
<dbReference type="EMBL" id="AP024545">
    <property type="protein sequence ID" value="BCT92940.1"/>
    <property type="molecule type" value="Genomic_DNA"/>
</dbReference>
<dbReference type="InterPro" id="IPR000109">
    <property type="entry name" value="POT_fam"/>
</dbReference>
<dbReference type="Gene3D" id="1.20.1250.20">
    <property type="entry name" value="MFS general substrate transporter like domains"/>
    <property type="match status" value="2"/>
</dbReference>
<feature type="transmembrane region" description="Helical" evidence="8">
    <location>
        <begin position="241"/>
        <end position="258"/>
    </location>
</feature>
<dbReference type="Proteomes" id="UP000681317">
    <property type="component" value="Chromosome"/>
</dbReference>
<feature type="transmembrane region" description="Helical" evidence="8">
    <location>
        <begin position="168"/>
        <end position="188"/>
    </location>
</feature>